<reference evidence="3" key="1">
    <citation type="submission" date="2017-06" db="EMBL/GenBank/DDBJ databases">
        <title>Genome analysis of Fimbriiglobus ruber SP5, the first member of the order Planctomycetales with confirmed chitinolytic capability.</title>
        <authorList>
            <person name="Ravin N.V."/>
            <person name="Rakitin A.L."/>
            <person name="Ivanova A.A."/>
            <person name="Beletsky A.V."/>
            <person name="Kulichevskaya I.S."/>
            <person name="Mardanov A.V."/>
            <person name="Dedysh S.N."/>
        </authorList>
    </citation>
    <scope>NUCLEOTIDE SEQUENCE [LARGE SCALE GENOMIC DNA]</scope>
    <source>
        <strain evidence="3">SP5</strain>
    </source>
</reference>
<protein>
    <submittedName>
        <fullName evidence="2">Uncharacterized protein</fullName>
    </submittedName>
</protein>
<evidence type="ECO:0000256" key="1">
    <source>
        <dbReference type="SAM" id="MobiDB-lite"/>
    </source>
</evidence>
<name>A0A225DKA6_9BACT</name>
<accession>A0A225DKA6</accession>
<evidence type="ECO:0000313" key="2">
    <source>
        <dbReference type="EMBL" id="OWK37876.1"/>
    </source>
</evidence>
<gene>
    <name evidence="2" type="ORF">FRUB_06996</name>
</gene>
<evidence type="ECO:0000313" key="3">
    <source>
        <dbReference type="Proteomes" id="UP000214646"/>
    </source>
</evidence>
<sequence length="73" mass="8111">MTPFTSWPEPSVSEFAPHDHARSSQEVVEVQLLLPMWQASALEAEARARGKTTGQLLRKMINDMFAEPLSVGT</sequence>
<dbReference type="Proteomes" id="UP000214646">
    <property type="component" value="Unassembled WGS sequence"/>
</dbReference>
<dbReference type="EMBL" id="NIDE01000014">
    <property type="protein sequence ID" value="OWK37876.1"/>
    <property type="molecule type" value="Genomic_DNA"/>
</dbReference>
<proteinExistence type="predicted"/>
<dbReference type="OrthoDB" id="291667at2"/>
<organism evidence="2 3">
    <name type="scientific">Fimbriiglobus ruber</name>
    <dbReference type="NCBI Taxonomy" id="1908690"/>
    <lineage>
        <taxon>Bacteria</taxon>
        <taxon>Pseudomonadati</taxon>
        <taxon>Planctomycetota</taxon>
        <taxon>Planctomycetia</taxon>
        <taxon>Gemmatales</taxon>
        <taxon>Gemmataceae</taxon>
        <taxon>Fimbriiglobus</taxon>
    </lineage>
</organism>
<comment type="caution">
    <text evidence="2">The sequence shown here is derived from an EMBL/GenBank/DDBJ whole genome shotgun (WGS) entry which is preliminary data.</text>
</comment>
<dbReference type="AlphaFoldDB" id="A0A225DKA6"/>
<keyword evidence="3" id="KW-1185">Reference proteome</keyword>
<dbReference type="RefSeq" id="WP_088257708.1">
    <property type="nucleotide sequence ID" value="NZ_NIDE01000014.1"/>
</dbReference>
<feature type="region of interest" description="Disordered" evidence="1">
    <location>
        <begin position="1"/>
        <end position="22"/>
    </location>
</feature>